<protein>
    <submittedName>
        <fullName evidence="5">Glycosyl transferase</fullName>
    </submittedName>
</protein>
<dbReference type="Gene3D" id="3.40.50.11660">
    <property type="entry name" value="Glycosyl transferase family 10, C-terminal domain"/>
    <property type="match status" value="1"/>
</dbReference>
<keyword evidence="3 5" id="KW-0808">Transferase</keyword>
<dbReference type="InterPro" id="IPR055270">
    <property type="entry name" value="Glyco_tran_10_C"/>
</dbReference>
<dbReference type="InterPro" id="IPR001503">
    <property type="entry name" value="Glyco_trans_10"/>
</dbReference>
<evidence type="ECO:0000259" key="4">
    <source>
        <dbReference type="Pfam" id="PF00852"/>
    </source>
</evidence>
<evidence type="ECO:0000256" key="3">
    <source>
        <dbReference type="ARBA" id="ARBA00022679"/>
    </source>
</evidence>
<proteinExistence type="inferred from homology"/>
<evidence type="ECO:0000313" key="6">
    <source>
        <dbReference type="Proteomes" id="UP001163981"/>
    </source>
</evidence>
<accession>A0ABY6NRV1</accession>
<dbReference type="PANTHER" id="PTHR11929:SF194">
    <property type="entry name" value="ALPHA-(1,3)-FUCOSYLTRANSFERASE 10"/>
    <property type="match status" value="1"/>
</dbReference>
<sequence length="317" mass="37444">MIKIFKIKSFAYTPFNNQKDLEYLKSKGLILTESPGEADILISQNFRHLKKYFWQYRRKKAFLVWTFEPRFDTSFRSSKSILFGLHKCYFMNVYTGDVFTSAHTFHSDKINRQLDPLSPDFQFKHRKIVALMSYFKGEHATPLYRNGRDIDLIKMRSRIALEGYAGGIIDIYGKGWPQGLAIEDSRSGDWPTRKAEILENYSFNLCFENTIAHNYITEKIWDSIENYCLPIYYGEGTGVYDVFPKNSFIDYADFKHPEELFNFIKKMKSDEFKLRLNSCIDIYNSISKQGESFYWSRRKESLDKIISNFNKIIYTSV</sequence>
<comment type="similarity">
    <text evidence="1">Belongs to the glycosyltransferase 10 family.</text>
</comment>
<reference evidence="5" key="1">
    <citation type="submission" date="2021-02" db="EMBL/GenBank/DDBJ databases">
        <title>Salinimicrobium sp. nov. isolated from seawater in Tongyeong, Republic of Korea.</title>
        <authorList>
            <person name="Lee S.-J."/>
        </authorList>
    </citation>
    <scope>NUCLEOTIDE SEQUENCE</scope>
    <source>
        <strain evidence="5">HN-2-9-2</strain>
    </source>
</reference>
<dbReference type="Pfam" id="PF00852">
    <property type="entry name" value="Glyco_transf_10"/>
    <property type="match status" value="1"/>
</dbReference>
<organism evidence="5 6">
    <name type="scientific">Salinimicrobium tongyeongense</name>
    <dbReference type="NCBI Taxonomy" id="2809707"/>
    <lineage>
        <taxon>Bacteria</taxon>
        <taxon>Pseudomonadati</taxon>
        <taxon>Bacteroidota</taxon>
        <taxon>Flavobacteriia</taxon>
        <taxon>Flavobacteriales</taxon>
        <taxon>Flavobacteriaceae</taxon>
        <taxon>Salinimicrobium</taxon>
    </lineage>
</organism>
<name>A0ABY6NRV1_9FLAO</name>
<keyword evidence="2" id="KW-0328">Glycosyltransferase</keyword>
<evidence type="ECO:0000256" key="2">
    <source>
        <dbReference type="ARBA" id="ARBA00022676"/>
    </source>
</evidence>
<dbReference type="InterPro" id="IPR038577">
    <property type="entry name" value="GT10-like_C_sf"/>
</dbReference>
<dbReference type="Proteomes" id="UP001163981">
    <property type="component" value="Chromosome"/>
</dbReference>
<feature type="domain" description="Fucosyltransferase C-terminal" evidence="4">
    <location>
        <begin position="169"/>
        <end position="271"/>
    </location>
</feature>
<dbReference type="SUPFAM" id="SSF53756">
    <property type="entry name" value="UDP-Glycosyltransferase/glycogen phosphorylase"/>
    <property type="match status" value="1"/>
</dbReference>
<evidence type="ECO:0000313" key="5">
    <source>
        <dbReference type="EMBL" id="UZH55635.1"/>
    </source>
</evidence>
<keyword evidence="6" id="KW-1185">Reference proteome</keyword>
<dbReference type="EMBL" id="CP069620">
    <property type="protein sequence ID" value="UZH55635.1"/>
    <property type="molecule type" value="Genomic_DNA"/>
</dbReference>
<dbReference type="PANTHER" id="PTHR11929">
    <property type="entry name" value="ALPHA- 1,3 -FUCOSYLTRANSFERASE"/>
    <property type="match status" value="1"/>
</dbReference>
<dbReference type="GO" id="GO:0016740">
    <property type="term" value="F:transferase activity"/>
    <property type="evidence" value="ECO:0007669"/>
    <property type="project" value="UniProtKB-KW"/>
</dbReference>
<gene>
    <name evidence="5" type="ORF">JRG66_01685</name>
</gene>
<evidence type="ECO:0000256" key="1">
    <source>
        <dbReference type="ARBA" id="ARBA00008919"/>
    </source>
</evidence>